<dbReference type="Pfam" id="PF07859">
    <property type="entry name" value="Abhydrolase_3"/>
    <property type="match status" value="1"/>
</dbReference>
<reference evidence="3" key="1">
    <citation type="submission" date="2018-05" db="EMBL/GenBank/DDBJ databases">
        <authorList>
            <person name="Lanie J.A."/>
            <person name="Ng W.-L."/>
            <person name="Kazmierczak K.M."/>
            <person name="Andrzejewski T.M."/>
            <person name="Davidsen T.M."/>
            <person name="Wayne K.J."/>
            <person name="Tettelin H."/>
            <person name="Glass J.I."/>
            <person name="Rusch D."/>
            <person name="Podicherti R."/>
            <person name="Tsui H.-C.T."/>
            <person name="Winkler M.E."/>
        </authorList>
    </citation>
    <scope>NUCLEOTIDE SEQUENCE</scope>
</reference>
<feature type="non-terminal residue" evidence="3">
    <location>
        <position position="1"/>
    </location>
</feature>
<evidence type="ECO:0000313" key="3">
    <source>
        <dbReference type="EMBL" id="SVA63289.1"/>
    </source>
</evidence>
<feature type="non-terminal residue" evidence="3">
    <location>
        <position position="340"/>
    </location>
</feature>
<protein>
    <recommendedName>
        <fullName evidence="2">Alpha/beta hydrolase fold-3 domain-containing protein</fullName>
    </recommendedName>
</protein>
<feature type="domain" description="Alpha/beta hydrolase fold-3" evidence="2">
    <location>
        <begin position="105"/>
        <end position="325"/>
    </location>
</feature>
<dbReference type="InterPro" id="IPR029058">
    <property type="entry name" value="AB_hydrolase_fold"/>
</dbReference>
<organism evidence="3">
    <name type="scientific">marine metagenome</name>
    <dbReference type="NCBI Taxonomy" id="408172"/>
    <lineage>
        <taxon>unclassified sequences</taxon>
        <taxon>metagenomes</taxon>
        <taxon>ecological metagenomes</taxon>
    </lineage>
</organism>
<dbReference type="PANTHER" id="PTHR48081">
    <property type="entry name" value="AB HYDROLASE SUPERFAMILY PROTEIN C4A8.06C"/>
    <property type="match status" value="1"/>
</dbReference>
<sequence length="340" mass="37517">MTNKIKDDPRIDKRLKAVFGDMPVDSVMNSAAKTREKILEEQNSEAAQQGKDVMQMINNSPHYKEVVPEEGLVTTTKEFTSQPDGNTIKIQYIRPDSDETLPCIYYIHGGGMMISSCFDELYGAWGRCIARQGIAVAMVDFRNCMWASSAPEVAPFPAGLNDCVSGIKWVHENSDDLNIDKEQIVIAGESGGGNLTLATGLKLNQDGDIGIIKGLYALCPYIAGYWPLPENPSSEENEGILLTLHSDTNESFGALIYGIEEYHNKNPLAWPSFASIEDVKGLPKTYIIVNECDPLRDEGVNFYRLLREADVDAQCRQVMGSIHGTEIFLGLPEVSDETAI</sequence>
<keyword evidence="1" id="KW-0378">Hydrolase</keyword>
<dbReference type="Gene3D" id="3.40.50.1820">
    <property type="entry name" value="alpha/beta hydrolase"/>
    <property type="match status" value="1"/>
</dbReference>
<dbReference type="AlphaFoldDB" id="A0A381XEW5"/>
<dbReference type="GO" id="GO:0016787">
    <property type="term" value="F:hydrolase activity"/>
    <property type="evidence" value="ECO:0007669"/>
    <property type="project" value="UniProtKB-KW"/>
</dbReference>
<evidence type="ECO:0000256" key="1">
    <source>
        <dbReference type="ARBA" id="ARBA00022801"/>
    </source>
</evidence>
<dbReference type="EMBL" id="UINC01014930">
    <property type="protein sequence ID" value="SVA63289.1"/>
    <property type="molecule type" value="Genomic_DNA"/>
</dbReference>
<gene>
    <name evidence="3" type="ORF">METZ01_LOCUS116143</name>
</gene>
<dbReference type="InterPro" id="IPR013094">
    <property type="entry name" value="AB_hydrolase_3"/>
</dbReference>
<dbReference type="SUPFAM" id="SSF53474">
    <property type="entry name" value="alpha/beta-Hydrolases"/>
    <property type="match status" value="1"/>
</dbReference>
<proteinExistence type="predicted"/>
<name>A0A381XEW5_9ZZZZ</name>
<dbReference type="InterPro" id="IPR050300">
    <property type="entry name" value="GDXG_lipolytic_enzyme"/>
</dbReference>
<evidence type="ECO:0000259" key="2">
    <source>
        <dbReference type="Pfam" id="PF07859"/>
    </source>
</evidence>
<dbReference type="PANTHER" id="PTHR48081:SF8">
    <property type="entry name" value="ALPHA_BETA HYDROLASE FOLD-3 DOMAIN-CONTAINING PROTEIN-RELATED"/>
    <property type="match status" value="1"/>
</dbReference>
<accession>A0A381XEW5</accession>